<reference evidence="2 3" key="1">
    <citation type="journal article" date="2015" name="Nature">
        <title>rRNA introns, odd ribosomes, and small enigmatic genomes across a large radiation of phyla.</title>
        <authorList>
            <person name="Brown C.T."/>
            <person name="Hug L.A."/>
            <person name="Thomas B.C."/>
            <person name="Sharon I."/>
            <person name="Castelle C.J."/>
            <person name="Singh A."/>
            <person name="Wilkins M.J."/>
            <person name="Williams K.H."/>
            <person name="Banfield J.F."/>
        </authorList>
    </citation>
    <scope>NUCLEOTIDE SEQUENCE [LARGE SCALE GENOMIC DNA]</scope>
</reference>
<dbReference type="Pfam" id="PF12705">
    <property type="entry name" value="PDDEXK_1"/>
    <property type="match status" value="1"/>
</dbReference>
<evidence type="ECO:0000259" key="1">
    <source>
        <dbReference type="Pfam" id="PF12705"/>
    </source>
</evidence>
<dbReference type="Gene3D" id="3.90.320.10">
    <property type="match status" value="1"/>
</dbReference>
<evidence type="ECO:0000313" key="2">
    <source>
        <dbReference type="EMBL" id="KKQ02131.1"/>
    </source>
</evidence>
<accession>A0A0G0HDZ9</accession>
<dbReference type="AlphaFoldDB" id="A0A0G0HDZ9"/>
<protein>
    <recommendedName>
        <fullName evidence="1">PD-(D/E)XK endonuclease-like domain-containing protein</fullName>
    </recommendedName>
</protein>
<dbReference type="STRING" id="1618480.US11_C0001G0090"/>
<comment type="caution">
    <text evidence="2">The sequence shown here is derived from an EMBL/GenBank/DDBJ whole genome shotgun (WGS) entry which is preliminary data.</text>
</comment>
<evidence type="ECO:0000313" key="3">
    <source>
        <dbReference type="Proteomes" id="UP000034344"/>
    </source>
</evidence>
<sequence>MPTEERFNESLVIRLNRIWPKISGKLGGFDNNEVEQQYKKRGEEMLLRIMNNPGPLKKLAIKIKMDLPYFWLSEKDRLILCGKIDWLEYLRETDTVHIIDFKTSKSDEDPKSLQLSIYYLLASNCQKRKVVKSSYWYIERNNEPTEQKLPSAEEAENKLLDIARQIKLARQLNVFKCPQKTGCSHCRAYESIIRGDTVFVGTNNYNEDIYIMNSSGMPSEDQSIIL</sequence>
<proteinExistence type="predicted"/>
<dbReference type="EMBL" id="LBRS01000001">
    <property type="protein sequence ID" value="KKQ02131.1"/>
    <property type="molecule type" value="Genomic_DNA"/>
</dbReference>
<dbReference type="Proteomes" id="UP000034344">
    <property type="component" value="Unassembled WGS sequence"/>
</dbReference>
<dbReference type="InterPro" id="IPR011604">
    <property type="entry name" value="PDDEXK-like_dom_sf"/>
</dbReference>
<name>A0A0G0HDZ9_9BACT</name>
<dbReference type="InterPro" id="IPR038726">
    <property type="entry name" value="PDDEXK_AddAB-type"/>
</dbReference>
<feature type="domain" description="PD-(D/E)XK endonuclease-like" evidence="1">
    <location>
        <begin position="15"/>
        <end position="187"/>
    </location>
</feature>
<organism evidence="2 3">
    <name type="scientific">Candidatus Roizmanbacteria bacterium GW2011_GWA2_36_23</name>
    <dbReference type="NCBI Taxonomy" id="1618480"/>
    <lineage>
        <taxon>Bacteria</taxon>
        <taxon>Candidatus Roizmaniibacteriota</taxon>
    </lineage>
</organism>
<gene>
    <name evidence="2" type="ORF">US11_C0001G0090</name>
</gene>